<keyword evidence="1" id="KW-0067">ATP-binding</keyword>
<dbReference type="PANTHER" id="PTHR47835:SF3">
    <property type="entry name" value="HELICASE FOR MEIOSIS 1"/>
    <property type="match status" value="1"/>
</dbReference>
<dbReference type="AlphaFoldDB" id="A0A699W262"/>
<dbReference type="GO" id="GO:0016787">
    <property type="term" value="F:hydrolase activity"/>
    <property type="evidence" value="ECO:0007669"/>
    <property type="project" value="UniProtKB-KW"/>
</dbReference>
<sequence length="79" mass="9089">MITGRKFPFGNHIKDSLLTLPPKVDMKIDEIQCMNIGKSKLVMTLTRLSESPQSTKRHYADMVVGVEEDNMIVFHEKIR</sequence>
<proteinExistence type="predicted"/>
<name>A0A699W262_TANCI</name>
<dbReference type="InterPro" id="IPR052247">
    <property type="entry name" value="Meiotic_Crossover_Helicase"/>
</dbReference>
<organism evidence="1">
    <name type="scientific">Tanacetum cinerariifolium</name>
    <name type="common">Dalmatian daisy</name>
    <name type="synonym">Chrysanthemum cinerariifolium</name>
    <dbReference type="NCBI Taxonomy" id="118510"/>
    <lineage>
        <taxon>Eukaryota</taxon>
        <taxon>Viridiplantae</taxon>
        <taxon>Streptophyta</taxon>
        <taxon>Embryophyta</taxon>
        <taxon>Tracheophyta</taxon>
        <taxon>Spermatophyta</taxon>
        <taxon>Magnoliopsida</taxon>
        <taxon>eudicotyledons</taxon>
        <taxon>Gunneridae</taxon>
        <taxon>Pentapetalae</taxon>
        <taxon>asterids</taxon>
        <taxon>campanulids</taxon>
        <taxon>Asterales</taxon>
        <taxon>Asteraceae</taxon>
        <taxon>Asteroideae</taxon>
        <taxon>Anthemideae</taxon>
        <taxon>Anthemidinae</taxon>
        <taxon>Tanacetum</taxon>
    </lineage>
</organism>
<dbReference type="PANTHER" id="PTHR47835">
    <property type="entry name" value="HFM1, ATP DEPENDENT DNA HELICASE HOMOLOG"/>
    <property type="match status" value="1"/>
</dbReference>
<dbReference type="EMBL" id="BKCJ011523307">
    <property type="protein sequence ID" value="GFD39848.1"/>
    <property type="molecule type" value="Genomic_DNA"/>
</dbReference>
<protein>
    <submittedName>
        <fullName evidence="1">DExH-box ATP-dependent RNA helicase DExH17</fullName>
    </submittedName>
</protein>
<keyword evidence="1" id="KW-0378">Hydrolase</keyword>
<gene>
    <name evidence="1" type="ORF">Tci_911817</name>
</gene>
<keyword evidence="1" id="KW-0347">Helicase</keyword>
<comment type="caution">
    <text evidence="1">The sequence shown here is derived from an EMBL/GenBank/DDBJ whole genome shotgun (WGS) entry which is preliminary data.</text>
</comment>
<accession>A0A699W262</accession>
<dbReference type="GO" id="GO:0043138">
    <property type="term" value="F:3'-5' DNA helicase activity"/>
    <property type="evidence" value="ECO:0007669"/>
    <property type="project" value="UniProtKB-EC"/>
</dbReference>
<reference evidence="1" key="1">
    <citation type="journal article" date="2019" name="Sci. Rep.">
        <title>Draft genome of Tanacetum cinerariifolium, the natural source of mosquito coil.</title>
        <authorList>
            <person name="Yamashiro T."/>
            <person name="Shiraishi A."/>
            <person name="Satake H."/>
            <person name="Nakayama K."/>
        </authorList>
    </citation>
    <scope>NUCLEOTIDE SEQUENCE</scope>
</reference>
<keyword evidence="1" id="KW-0547">Nucleotide-binding</keyword>
<evidence type="ECO:0000313" key="1">
    <source>
        <dbReference type="EMBL" id="GFD39848.1"/>
    </source>
</evidence>